<accession>A0A830ECK7</accession>
<dbReference type="PANTHER" id="PTHR34203:SF15">
    <property type="entry name" value="SLL1173 PROTEIN"/>
    <property type="match status" value="1"/>
</dbReference>
<dbReference type="Gene3D" id="3.40.50.150">
    <property type="entry name" value="Vaccinia Virus protein VP39"/>
    <property type="match status" value="1"/>
</dbReference>
<protein>
    <recommendedName>
        <fullName evidence="1">Methyltransferase FkbM domain-containing protein</fullName>
    </recommendedName>
</protein>
<proteinExistence type="predicted"/>
<dbReference type="Proteomes" id="UP000657075">
    <property type="component" value="Unassembled WGS sequence"/>
</dbReference>
<evidence type="ECO:0000313" key="2">
    <source>
        <dbReference type="EMBL" id="GGI71632.1"/>
    </source>
</evidence>
<dbReference type="InterPro" id="IPR052514">
    <property type="entry name" value="SAM-dependent_MTase"/>
</dbReference>
<evidence type="ECO:0000259" key="1">
    <source>
        <dbReference type="Pfam" id="PF05050"/>
    </source>
</evidence>
<dbReference type="PANTHER" id="PTHR34203">
    <property type="entry name" value="METHYLTRANSFERASE, FKBM FAMILY PROTEIN"/>
    <property type="match status" value="1"/>
</dbReference>
<name>A0A830ECK7_9CREN</name>
<reference evidence="2" key="2">
    <citation type="submission" date="2020-09" db="EMBL/GenBank/DDBJ databases">
        <authorList>
            <person name="Sun Q."/>
            <person name="Ohkuma M."/>
        </authorList>
    </citation>
    <scope>NUCLEOTIDE SEQUENCE</scope>
    <source>
        <strain evidence="2">JCM 11219</strain>
    </source>
</reference>
<sequence length="294" mass="33552">MRKIISLAMNINCKMPEGFIKQMIKYVFDIRGVTLIDNIRLFTNIPIINGLNYILYKLNINISYSFLQNQLILIKYRDKDYSPKFLIRPYSGDLYDVLSEKYELSNWLSPVLNEIRNAIIVDVGAYIGGYTVRACKKAGQVIAIEPLEDAVLLLRKNVELNGCQNVNIIKKAVWKEKGIVLMKQAKFNEGGSAISPIGDIMVEADTLDNIIRELGISHIDFLKIDIEGAEAEAIQGMRETLKITDYLMIELRSSTLWLINELNKLGFKVLDCVNYGNFINVFLHNENKLNNTHL</sequence>
<dbReference type="SUPFAM" id="SSF53335">
    <property type="entry name" value="S-adenosyl-L-methionine-dependent methyltransferases"/>
    <property type="match status" value="1"/>
</dbReference>
<dbReference type="NCBIfam" id="TIGR01444">
    <property type="entry name" value="fkbM_fam"/>
    <property type="match status" value="1"/>
</dbReference>
<comment type="caution">
    <text evidence="2">The sequence shown here is derived from an EMBL/GenBank/DDBJ whole genome shotgun (WGS) entry which is preliminary data.</text>
</comment>
<organism evidence="2 3">
    <name type="scientific">Vulcanisaeta souniana JCM 11219</name>
    <dbReference type="NCBI Taxonomy" id="1293586"/>
    <lineage>
        <taxon>Archaea</taxon>
        <taxon>Thermoproteota</taxon>
        <taxon>Thermoprotei</taxon>
        <taxon>Thermoproteales</taxon>
        <taxon>Thermoproteaceae</taxon>
        <taxon>Vulcanisaeta</taxon>
    </lineage>
</organism>
<dbReference type="Pfam" id="PF05050">
    <property type="entry name" value="Methyltransf_21"/>
    <property type="match status" value="1"/>
</dbReference>
<reference evidence="2" key="1">
    <citation type="journal article" date="2014" name="Int. J. Syst. Evol. Microbiol.">
        <title>Complete genome sequence of Corynebacterium casei LMG S-19264T (=DSM 44701T), isolated from a smear-ripened cheese.</title>
        <authorList>
            <consortium name="US DOE Joint Genome Institute (JGI-PGF)"/>
            <person name="Walter F."/>
            <person name="Albersmeier A."/>
            <person name="Kalinowski J."/>
            <person name="Ruckert C."/>
        </authorList>
    </citation>
    <scope>NUCLEOTIDE SEQUENCE</scope>
    <source>
        <strain evidence="2">JCM 11219</strain>
    </source>
</reference>
<feature type="domain" description="Methyltransferase FkbM" evidence="1">
    <location>
        <begin position="122"/>
        <end position="255"/>
    </location>
</feature>
<dbReference type="GeneID" id="76206295"/>
<dbReference type="InterPro" id="IPR029063">
    <property type="entry name" value="SAM-dependent_MTases_sf"/>
</dbReference>
<dbReference type="AlphaFoldDB" id="A0A830ECK7"/>
<dbReference type="InterPro" id="IPR006342">
    <property type="entry name" value="FkbM_mtfrase"/>
</dbReference>
<dbReference type="RefSeq" id="WP_229709703.1">
    <property type="nucleotide sequence ID" value="NZ_AP026830.1"/>
</dbReference>
<gene>
    <name evidence="2" type="ORF">GCM10007112_05510</name>
</gene>
<dbReference type="EMBL" id="BMNM01000001">
    <property type="protein sequence ID" value="GGI71632.1"/>
    <property type="molecule type" value="Genomic_DNA"/>
</dbReference>
<dbReference type="CDD" id="cd02440">
    <property type="entry name" value="AdoMet_MTases"/>
    <property type="match status" value="1"/>
</dbReference>
<evidence type="ECO:0000313" key="3">
    <source>
        <dbReference type="Proteomes" id="UP000657075"/>
    </source>
</evidence>